<dbReference type="PANTHER" id="PTHR30136:SF39">
    <property type="entry name" value="TRANSCRIPTIONAL REGULATORY PROTEIN"/>
    <property type="match status" value="1"/>
</dbReference>
<accession>A0A8B2NM81</accession>
<dbReference type="Proteomes" id="UP000249590">
    <property type="component" value="Unassembled WGS sequence"/>
</dbReference>
<evidence type="ECO:0000256" key="3">
    <source>
        <dbReference type="ARBA" id="ARBA00023163"/>
    </source>
</evidence>
<dbReference type="OrthoDB" id="9807558at2"/>
<keyword evidence="7" id="KW-1185">Reference proteome</keyword>
<dbReference type="InterPro" id="IPR029016">
    <property type="entry name" value="GAF-like_dom_sf"/>
</dbReference>
<evidence type="ECO:0000313" key="6">
    <source>
        <dbReference type="EMBL" id="RAH99288.1"/>
    </source>
</evidence>
<evidence type="ECO:0000256" key="2">
    <source>
        <dbReference type="ARBA" id="ARBA00023125"/>
    </source>
</evidence>
<dbReference type="SUPFAM" id="SSF55781">
    <property type="entry name" value="GAF domain-like"/>
    <property type="match status" value="1"/>
</dbReference>
<evidence type="ECO:0000313" key="7">
    <source>
        <dbReference type="Proteomes" id="UP000249590"/>
    </source>
</evidence>
<feature type="domain" description="IclR-ED" evidence="5">
    <location>
        <begin position="77"/>
        <end position="261"/>
    </location>
</feature>
<dbReference type="AlphaFoldDB" id="A0A8B2NM81"/>
<proteinExistence type="predicted"/>
<dbReference type="PROSITE" id="PS51078">
    <property type="entry name" value="ICLR_ED"/>
    <property type="match status" value="1"/>
</dbReference>
<comment type="caution">
    <text evidence="6">The sequence shown here is derived from an EMBL/GenBank/DDBJ whole genome shotgun (WGS) entry which is preliminary data.</text>
</comment>
<keyword evidence="2" id="KW-0238">DNA-binding</keyword>
<dbReference type="GO" id="GO:0003677">
    <property type="term" value="F:DNA binding"/>
    <property type="evidence" value="ECO:0007669"/>
    <property type="project" value="UniProtKB-KW"/>
</dbReference>
<keyword evidence="3" id="KW-0804">Transcription</keyword>
<gene>
    <name evidence="6" type="ORF">DLJ53_22380</name>
</gene>
<dbReference type="SMART" id="SM00346">
    <property type="entry name" value="HTH_ICLR"/>
    <property type="match status" value="1"/>
</dbReference>
<dbReference type="Gene3D" id="3.30.450.40">
    <property type="match status" value="1"/>
</dbReference>
<name>A0A8B2NM81_9HYPH</name>
<protein>
    <submittedName>
        <fullName evidence="6">Transcriptional regulator</fullName>
    </submittedName>
</protein>
<dbReference type="InterPro" id="IPR014757">
    <property type="entry name" value="Tscrpt_reg_IclR_C"/>
</dbReference>
<dbReference type="GO" id="GO:0045892">
    <property type="term" value="P:negative regulation of DNA-templated transcription"/>
    <property type="evidence" value="ECO:0007669"/>
    <property type="project" value="TreeGrafter"/>
</dbReference>
<sequence length="270" mass="28761">MDIADTEPDSRGGTQSVDRALSLLAHIARAGGGVSIVALVAETGLSRPTVRRLLLALMRSGLVEQDAVTRDYALGPEAYLVGLMAQRRFDLVDLAIDSLVKLSAESGDTSFLTVRRGAHGVCMHREDGDFPIRTQALQVGDRHPLGVGAGSLAILAALEPAEAEAAIAQNACALTNYYPNYSLPLVRRMVEETRARGWSLNPGLNVANSWGIGMALRAPGGAIIGAFSIAALDVRLGAERQQELAVLLRRQAATFEERLERRLNVTAAVA</sequence>
<evidence type="ECO:0000259" key="5">
    <source>
        <dbReference type="PROSITE" id="PS51078"/>
    </source>
</evidence>
<dbReference type="PANTHER" id="PTHR30136">
    <property type="entry name" value="HELIX-TURN-HELIX TRANSCRIPTIONAL REGULATOR, ICLR FAMILY"/>
    <property type="match status" value="1"/>
</dbReference>
<dbReference type="PROSITE" id="PS51077">
    <property type="entry name" value="HTH_ICLR"/>
    <property type="match status" value="1"/>
</dbReference>
<dbReference type="InterPro" id="IPR036390">
    <property type="entry name" value="WH_DNA-bd_sf"/>
</dbReference>
<dbReference type="Gene3D" id="1.10.10.10">
    <property type="entry name" value="Winged helix-like DNA-binding domain superfamily/Winged helix DNA-binding domain"/>
    <property type="match status" value="1"/>
</dbReference>
<keyword evidence="1" id="KW-0805">Transcription regulation</keyword>
<organism evidence="6 7">
    <name type="scientific">Acuticoccus sediminis</name>
    <dbReference type="NCBI Taxonomy" id="2184697"/>
    <lineage>
        <taxon>Bacteria</taxon>
        <taxon>Pseudomonadati</taxon>
        <taxon>Pseudomonadota</taxon>
        <taxon>Alphaproteobacteria</taxon>
        <taxon>Hyphomicrobiales</taxon>
        <taxon>Amorphaceae</taxon>
        <taxon>Acuticoccus</taxon>
    </lineage>
</organism>
<dbReference type="EMBL" id="QHHQ01000005">
    <property type="protein sequence ID" value="RAH99288.1"/>
    <property type="molecule type" value="Genomic_DNA"/>
</dbReference>
<feature type="domain" description="HTH iclR-type" evidence="4">
    <location>
        <begin position="14"/>
        <end position="76"/>
    </location>
</feature>
<dbReference type="GO" id="GO:0003700">
    <property type="term" value="F:DNA-binding transcription factor activity"/>
    <property type="evidence" value="ECO:0007669"/>
    <property type="project" value="TreeGrafter"/>
</dbReference>
<dbReference type="InterPro" id="IPR050707">
    <property type="entry name" value="HTH_MetabolicPath_Reg"/>
</dbReference>
<reference evidence="6 7" key="1">
    <citation type="submission" date="2018-05" db="EMBL/GenBank/DDBJ databases">
        <title>Acuticoccus sediminis sp. nov., isolated from deep-sea sediment of Indian Ocean.</title>
        <authorList>
            <person name="Liu X."/>
            <person name="Lai Q."/>
            <person name="Du Y."/>
            <person name="Sun F."/>
            <person name="Zhang X."/>
            <person name="Wang S."/>
            <person name="Shao Z."/>
        </authorList>
    </citation>
    <scope>NUCLEOTIDE SEQUENCE [LARGE SCALE GENOMIC DNA]</scope>
    <source>
        <strain evidence="6 7">PTG4-2</strain>
    </source>
</reference>
<dbReference type="Pfam" id="PF09339">
    <property type="entry name" value="HTH_IclR"/>
    <property type="match status" value="1"/>
</dbReference>
<dbReference type="Pfam" id="PF01614">
    <property type="entry name" value="IclR_C"/>
    <property type="match status" value="1"/>
</dbReference>
<dbReference type="RefSeq" id="WP_111349413.1">
    <property type="nucleotide sequence ID" value="NZ_QHHQ01000005.1"/>
</dbReference>
<dbReference type="InterPro" id="IPR005471">
    <property type="entry name" value="Tscrpt_reg_IclR_N"/>
</dbReference>
<evidence type="ECO:0000256" key="1">
    <source>
        <dbReference type="ARBA" id="ARBA00023015"/>
    </source>
</evidence>
<dbReference type="SUPFAM" id="SSF46785">
    <property type="entry name" value="Winged helix' DNA-binding domain"/>
    <property type="match status" value="1"/>
</dbReference>
<evidence type="ECO:0000259" key="4">
    <source>
        <dbReference type="PROSITE" id="PS51077"/>
    </source>
</evidence>
<dbReference type="InterPro" id="IPR036388">
    <property type="entry name" value="WH-like_DNA-bd_sf"/>
</dbReference>